<dbReference type="PANTHER" id="PTHR23131:SF4">
    <property type="entry name" value="METALLO-BETA-LACTAMASE SUPERFAMILY POTEIN"/>
    <property type="match status" value="1"/>
</dbReference>
<evidence type="ECO:0000313" key="3">
    <source>
        <dbReference type="Proteomes" id="UP000503018"/>
    </source>
</evidence>
<dbReference type="RefSeq" id="WP_169945157.1">
    <property type="nucleotide sequence ID" value="NZ_CP053015.1"/>
</dbReference>
<dbReference type="Gene3D" id="1.10.10.10">
    <property type="entry name" value="Winged helix-like DNA-binding domain superfamily/Winged helix DNA-binding domain"/>
    <property type="match status" value="1"/>
</dbReference>
<dbReference type="KEGG" id="slan:GV829_06745"/>
<dbReference type="Pfam" id="PF21221">
    <property type="entry name" value="B_lactamase-like_C"/>
    <property type="match status" value="1"/>
</dbReference>
<name>A0A6M4AVZ2_9SPHN</name>
<organism evidence="2 3">
    <name type="scientific">Sphingomonas lacunae</name>
    <dbReference type="NCBI Taxonomy" id="2698828"/>
    <lineage>
        <taxon>Bacteria</taxon>
        <taxon>Pseudomonadati</taxon>
        <taxon>Pseudomonadota</taxon>
        <taxon>Alphaproteobacteria</taxon>
        <taxon>Sphingomonadales</taxon>
        <taxon>Sphingomonadaceae</taxon>
        <taxon>Sphingomonas</taxon>
    </lineage>
</organism>
<dbReference type="EMBL" id="CP053015">
    <property type="protein sequence ID" value="QJQ32189.1"/>
    <property type="molecule type" value="Genomic_DNA"/>
</dbReference>
<dbReference type="InterPro" id="IPR036388">
    <property type="entry name" value="WH-like_DNA-bd_sf"/>
</dbReference>
<feature type="domain" description="Metallo-beta-lactamase" evidence="1">
    <location>
        <begin position="81"/>
        <end position="302"/>
    </location>
</feature>
<evidence type="ECO:0000259" key="1">
    <source>
        <dbReference type="SMART" id="SM00849"/>
    </source>
</evidence>
<dbReference type="PANTHER" id="PTHR23131">
    <property type="entry name" value="ENDORIBONUCLEASE LACTB2"/>
    <property type="match status" value="1"/>
</dbReference>
<dbReference type="Gene3D" id="3.60.15.10">
    <property type="entry name" value="Ribonuclease Z/Hydroxyacylglutathione hydrolase-like"/>
    <property type="match status" value="1"/>
</dbReference>
<sequence>MTAGDTGGSGHSGAAARADAALAGQVASPDASLTADDGLIATSAAGLTYPWGKAAPGKGELLQVSESVHWARIPMPGSLGHINSWLIEDGDDAVPAYVAVDTGLMLQDCSDAWKALFAGALADKRLSRVVCTHLHPDHIGLAGWLAKRFSAPILMTRGEWLQARYMIADVRDEQPAEVTVMQRGCGWDDEAIEAAKAAGWSRFGRMVARLPFGYQRLIDGQRLSIGKGEWRIVTGSGHSPEHACLLNEAEGVLISGDQVLPRISSNVSSNAGEPDANPLGEWLASIDKLLRLPADLLVCPAHGEPFRGLHTRLIALRDEHHERLDAVAAALAEAPRRVIDCFGLLFRREIGADHIGLATGETLAHLRYLEQAGRVRREDRDGVWWWTAA</sequence>
<protein>
    <submittedName>
        <fullName evidence="2">MBL fold metallo-hydrolase</fullName>
    </submittedName>
</protein>
<accession>A0A6M4AVZ2</accession>
<dbReference type="SMART" id="SM00849">
    <property type="entry name" value="Lactamase_B"/>
    <property type="match status" value="1"/>
</dbReference>
<dbReference type="AlphaFoldDB" id="A0A6M4AVZ2"/>
<dbReference type="Proteomes" id="UP000503018">
    <property type="component" value="Chromosome"/>
</dbReference>
<dbReference type="InterPro" id="IPR048933">
    <property type="entry name" value="B_lactamase-like_C"/>
</dbReference>
<proteinExistence type="predicted"/>
<dbReference type="InterPro" id="IPR001279">
    <property type="entry name" value="Metallo-B-lactamas"/>
</dbReference>
<dbReference type="InterPro" id="IPR036866">
    <property type="entry name" value="RibonucZ/Hydroxyglut_hydro"/>
</dbReference>
<keyword evidence="2" id="KW-0378">Hydrolase</keyword>
<dbReference type="Pfam" id="PF00753">
    <property type="entry name" value="Lactamase_B"/>
    <property type="match status" value="1"/>
</dbReference>
<dbReference type="SUPFAM" id="SSF56281">
    <property type="entry name" value="Metallo-hydrolase/oxidoreductase"/>
    <property type="match status" value="1"/>
</dbReference>
<reference evidence="2 3" key="1">
    <citation type="submission" date="2020-01" db="EMBL/GenBank/DDBJ databases">
        <title>Sphingomonas sp. strain CSW-10.</title>
        <authorList>
            <person name="Chen W.-M."/>
        </authorList>
    </citation>
    <scope>NUCLEOTIDE SEQUENCE [LARGE SCALE GENOMIC DNA]</scope>
    <source>
        <strain evidence="2 3">CSW-10</strain>
    </source>
</reference>
<evidence type="ECO:0000313" key="2">
    <source>
        <dbReference type="EMBL" id="QJQ32189.1"/>
    </source>
</evidence>
<keyword evidence="3" id="KW-1185">Reference proteome</keyword>
<dbReference type="InterPro" id="IPR050662">
    <property type="entry name" value="Sec-metab_biosynth-thioest"/>
</dbReference>
<gene>
    <name evidence="2" type="ORF">GV829_06745</name>
</gene>
<dbReference type="GO" id="GO:0016787">
    <property type="term" value="F:hydrolase activity"/>
    <property type="evidence" value="ECO:0007669"/>
    <property type="project" value="UniProtKB-KW"/>
</dbReference>